<name>T0ZWX2_9ZZZZ</name>
<dbReference type="Pfam" id="PF00593">
    <property type="entry name" value="TonB_dep_Rec_b-barrel"/>
    <property type="match status" value="1"/>
</dbReference>
<organism evidence="5">
    <name type="scientific">mine drainage metagenome</name>
    <dbReference type="NCBI Taxonomy" id="410659"/>
    <lineage>
        <taxon>unclassified sequences</taxon>
        <taxon>metagenomes</taxon>
        <taxon>ecological metagenomes</taxon>
    </lineage>
</organism>
<sequence length="126" mass="13681">MCAISRSGRVTRHTDSEGSLNGYRENFTNTFISVTNPITQVSTTVNGGKSTYSGIELDAQQTLHTTDYGDFSLFGNLSLNKAYFSSSFSYFGTQVNPGMPLAGVPQHLGNLGVGWKRGSWRASMNL</sequence>
<gene>
    <name evidence="5" type="ORF">B2A_07759</name>
</gene>
<keyword evidence="2" id="KW-0472">Membrane</keyword>
<reference evidence="5" key="2">
    <citation type="journal article" date="2014" name="ISME J.">
        <title>Microbial stratification in low pH oxic and suboxic macroscopic growths along an acid mine drainage.</title>
        <authorList>
            <person name="Mendez-Garcia C."/>
            <person name="Mesa V."/>
            <person name="Sprenger R.R."/>
            <person name="Richter M."/>
            <person name="Diez M.S."/>
            <person name="Solano J."/>
            <person name="Bargiela R."/>
            <person name="Golyshina O.V."/>
            <person name="Manteca A."/>
            <person name="Ramos J.L."/>
            <person name="Gallego J.R."/>
            <person name="Llorente I."/>
            <person name="Martins Dos Santos V.A."/>
            <person name="Jensen O.N."/>
            <person name="Pelaez A.I."/>
            <person name="Sanchez J."/>
            <person name="Ferrer M."/>
        </authorList>
    </citation>
    <scope>NUCLEOTIDE SEQUENCE</scope>
</reference>
<feature type="non-terminal residue" evidence="5">
    <location>
        <position position="126"/>
    </location>
</feature>
<evidence type="ECO:0000256" key="2">
    <source>
        <dbReference type="ARBA" id="ARBA00023136"/>
    </source>
</evidence>
<evidence type="ECO:0000259" key="4">
    <source>
        <dbReference type="Pfam" id="PF00593"/>
    </source>
</evidence>
<proteinExistence type="predicted"/>
<dbReference type="GO" id="GO:0009279">
    <property type="term" value="C:cell outer membrane"/>
    <property type="evidence" value="ECO:0007669"/>
    <property type="project" value="UniProtKB-SubCell"/>
</dbReference>
<protein>
    <recommendedName>
        <fullName evidence="4">TonB-dependent receptor-like beta-barrel domain-containing protein</fullName>
    </recommendedName>
</protein>
<comment type="subcellular location">
    <subcellularLocation>
        <location evidence="1">Cell outer membrane</location>
    </subcellularLocation>
</comment>
<accession>T0ZWX2</accession>
<evidence type="ECO:0000256" key="3">
    <source>
        <dbReference type="ARBA" id="ARBA00023237"/>
    </source>
</evidence>
<evidence type="ECO:0000313" key="5">
    <source>
        <dbReference type="EMBL" id="EQD49102.1"/>
    </source>
</evidence>
<dbReference type="InterPro" id="IPR036942">
    <property type="entry name" value="Beta-barrel_TonB_sf"/>
</dbReference>
<dbReference type="InterPro" id="IPR000531">
    <property type="entry name" value="Beta-barrel_TonB"/>
</dbReference>
<dbReference type="EMBL" id="AUZZ01005570">
    <property type="protein sequence ID" value="EQD49102.1"/>
    <property type="molecule type" value="Genomic_DNA"/>
</dbReference>
<evidence type="ECO:0000256" key="1">
    <source>
        <dbReference type="ARBA" id="ARBA00004442"/>
    </source>
</evidence>
<dbReference type="AlphaFoldDB" id="T0ZWX2"/>
<keyword evidence="3" id="KW-0998">Cell outer membrane</keyword>
<dbReference type="SUPFAM" id="SSF56935">
    <property type="entry name" value="Porins"/>
    <property type="match status" value="1"/>
</dbReference>
<dbReference type="Gene3D" id="2.40.170.20">
    <property type="entry name" value="TonB-dependent receptor, beta-barrel domain"/>
    <property type="match status" value="1"/>
</dbReference>
<reference evidence="5" key="1">
    <citation type="submission" date="2013-08" db="EMBL/GenBank/DDBJ databases">
        <authorList>
            <person name="Mendez C."/>
            <person name="Richter M."/>
            <person name="Ferrer M."/>
            <person name="Sanchez J."/>
        </authorList>
    </citation>
    <scope>NUCLEOTIDE SEQUENCE</scope>
</reference>
<feature type="domain" description="TonB-dependent receptor-like beta-barrel" evidence="4">
    <location>
        <begin position="16"/>
        <end position="121"/>
    </location>
</feature>
<comment type="caution">
    <text evidence="5">The sequence shown here is derived from an EMBL/GenBank/DDBJ whole genome shotgun (WGS) entry which is preliminary data.</text>
</comment>